<proteinExistence type="predicted"/>
<dbReference type="Proteomes" id="UP000197277">
    <property type="component" value="Unassembled WGS sequence"/>
</dbReference>
<feature type="signal peptide" evidence="1">
    <location>
        <begin position="1"/>
        <end position="18"/>
    </location>
</feature>
<dbReference type="OrthoDB" id="9789133at2"/>
<dbReference type="PANTHER" id="PTHR43546:SF3">
    <property type="entry name" value="UPF0173 METAL-DEPENDENT HYDROLASE MJ1163"/>
    <property type="match status" value="1"/>
</dbReference>
<organism evidence="2 3">
    <name type="scientific">Hymenobacter amundsenii</name>
    <dbReference type="NCBI Taxonomy" id="2006685"/>
    <lineage>
        <taxon>Bacteria</taxon>
        <taxon>Pseudomonadati</taxon>
        <taxon>Bacteroidota</taxon>
        <taxon>Cytophagia</taxon>
        <taxon>Cytophagales</taxon>
        <taxon>Hymenobacteraceae</taxon>
        <taxon>Hymenobacter</taxon>
    </lineage>
</organism>
<dbReference type="InterPro" id="IPR036866">
    <property type="entry name" value="RibonucZ/Hydroxyglut_hydro"/>
</dbReference>
<keyword evidence="3" id="KW-1185">Reference proteome</keyword>
<dbReference type="AlphaFoldDB" id="A0A246FIN6"/>
<dbReference type="EMBL" id="NIRR01000026">
    <property type="protein sequence ID" value="OWP62381.1"/>
    <property type="molecule type" value="Genomic_DNA"/>
</dbReference>
<dbReference type="Pfam" id="PF13483">
    <property type="entry name" value="Lactamase_B_3"/>
    <property type="match status" value="1"/>
</dbReference>
<evidence type="ECO:0000313" key="2">
    <source>
        <dbReference type="EMBL" id="OWP62381.1"/>
    </source>
</evidence>
<name>A0A246FIN6_9BACT</name>
<gene>
    <name evidence="2" type="ORF">CDA63_14420</name>
</gene>
<keyword evidence="2" id="KW-0378">Hydrolase</keyword>
<evidence type="ECO:0000256" key="1">
    <source>
        <dbReference type="SAM" id="SignalP"/>
    </source>
</evidence>
<feature type="chain" id="PRO_5011992520" evidence="1">
    <location>
        <begin position="19"/>
        <end position="272"/>
    </location>
</feature>
<evidence type="ECO:0000313" key="3">
    <source>
        <dbReference type="Proteomes" id="UP000197277"/>
    </source>
</evidence>
<dbReference type="InterPro" id="IPR050114">
    <property type="entry name" value="UPF0173_UPF0282_UlaG_hydrolase"/>
</dbReference>
<dbReference type="GO" id="GO:0016787">
    <property type="term" value="F:hydrolase activity"/>
    <property type="evidence" value="ECO:0007669"/>
    <property type="project" value="UniProtKB-KW"/>
</dbReference>
<dbReference type="RefSeq" id="WP_088465165.1">
    <property type="nucleotide sequence ID" value="NZ_NIRR01000026.1"/>
</dbReference>
<reference evidence="2 3" key="1">
    <citation type="submission" date="2017-06" db="EMBL/GenBank/DDBJ databases">
        <title>Hymenobacter amundsenii sp. nov. isolated from regoliths in Antarctica.</title>
        <authorList>
            <person name="Sedlacek I."/>
            <person name="Kralova S."/>
            <person name="Pantucek R."/>
            <person name="Svec P."/>
            <person name="Holochova P."/>
            <person name="Stankova E."/>
            <person name="Vrbovska V."/>
            <person name="Busse H.-J."/>
        </authorList>
    </citation>
    <scope>NUCLEOTIDE SEQUENCE [LARGE SCALE GENOMIC DNA]</scope>
    <source>
        <strain evidence="2 3">CCM 8682</strain>
    </source>
</reference>
<protein>
    <submittedName>
        <fullName evidence="2">MBL fold metallo-hydrolase</fullName>
    </submittedName>
</protein>
<dbReference type="Gene3D" id="3.60.15.10">
    <property type="entry name" value="Ribonuclease Z/Hydroxyacylglutathione hydrolase-like"/>
    <property type="match status" value="1"/>
</dbReference>
<sequence length="272" mass="29202">MKSTLLLTPLLVATLAACTVQPPTQTTATATPSTPGPALRAAPDQIATKQGPLTVQPITHGSVVLSWNGKTIYVDPYGGVPAYAGLAAPDMVLITDIHGDHLDEQTLAGLPLDKALFVVPQAVADKLPARYQAQVRVLGNGRQLDTLGLKVAAIPMYNLPETADSRHPKGRGNGYILHLGDKHIYLSGDTEDIAEMRALQNIDVAFVCMNLPYTMDVQQAAQGVLAFKPGIVYPYHYRGQDGPSDVASFKQTVNAANKKIDVRLRNWYPAAK</sequence>
<keyword evidence="1" id="KW-0732">Signal</keyword>
<comment type="caution">
    <text evidence="2">The sequence shown here is derived from an EMBL/GenBank/DDBJ whole genome shotgun (WGS) entry which is preliminary data.</text>
</comment>
<accession>A0A246FIN6</accession>
<dbReference type="SUPFAM" id="SSF56281">
    <property type="entry name" value="Metallo-hydrolase/oxidoreductase"/>
    <property type="match status" value="1"/>
</dbReference>
<dbReference type="PROSITE" id="PS51257">
    <property type="entry name" value="PROKAR_LIPOPROTEIN"/>
    <property type="match status" value="1"/>
</dbReference>
<dbReference type="PANTHER" id="PTHR43546">
    <property type="entry name" value="UPF0173 METAL-DEPENDENT HYDROLASE MJ1163-RELATED"/>
    <property type="match status" value="1"/>
</dbReference>